<evidence type="ECO:0000313" key="12">
    <source>
        <dbReference type="Proteomes" id="UP000587070"/>
    </source>
</evidence>
<dbReference type="NCBIfam" id="TIGR00633">
    <property type="entry name" value="xth"/>
    <property type="match status" value="1"/>
</dbReference>
<dbReference type="InterPro" id="IPR004808">
    <property type="entry name" value="AP_endonuc_1"/>
</dbReference>
<evidence type="ECO:0000256" key="4">
    <source>
        <dbReference type="ARBA" id="ARBA00022801"/>
    </source>
</evidence>
<evidence type="ECO:0000256" key="7">
    <source>
        <dbReference type="PIRSR" id="PIRSR604808-2"/>
    </source>
</evidence>
<keyword evidence="12" id="KW-1185">Reference proteome</keyword>
<dbReference type="InterPro" id="IPR036691">
    <property type="entry name" value="Endo/exonu/phosph_ase_sf"/>
</dbReference>
<evidence type="ECO:0000313" key="11">
    <source>
        <dbReference type="EMBL" id="MBB4245742.1"/>
    </source>
</evidence>
<feature type="active site" description="Proton donor/acceptor" evidence="6">
    <location>
        <position position="145"/>
    </location>
</feature>
<dbReference type="PROSITE" id="PS00728">
    <property type="entry name" value="AP_NUCLEASE_F1_3"/>
    <property type="match status" value="1"/>
</dbReference>
<name>A0A840GAT3_RHOTE</name>
<keyword evidence="7" id="KW-0464">Manganese</keyword>
<evidence type="ECO:0000256" key="3">
    <source>
        <dbReference type="ARBA" id="ARBA00022723"/>
    </source>
</evidence>
<dbReference type="InterPro" id="IPR020848">
    <property type="entry name" value="AP_endonuclease_F1_CS"/>
</dbReference>
<dbReference type="PANTHER" id="PTHR43250">
    <property type="entry name" value="EXODEOXYRIBONUCLEASE III"/>
    <property type="match status" value="1"/>
</dbReference>
<evidence type="ECO:0000259" key="10">
    <source>
        <dbReference type="Pfam" id="PF03372"/>
    </source>
</evidence>
<dbReference type="SUPFAM" id="SSF56219">
    <property type="entry name" value="DNase I-like"/>
    <property type="match status" value="1"/>
</dbReference>
<keyword evidence="3 7" id="KW-0479">Metal-binding</keyword>
<dbReference type="RefSeq" id="WP_153117093.1">
    <property type="nucleotide sequence ID" value="NZ_JACIGE010000001.1"/>
</dbReference>
<organism evidence="11 12">
    <name type="scientific">Rhodocyclus tenuis</name>
    <name type="common">Rhodospirillum tenue</name>
    <dbReference type="NCBI Taxonomy" id="1066"/>
    <lineage>
        <taxon>Bacteria</taxon>
        <taxon>Pseudomonadati</taxon>
        <taxon>Pseudomonadota</taxon>
        <taxon>Betaproteobacteria</taxon>
        <taxon>Rhodocyclales</taxon>
        <taxon>Rhodocyclaceae</taxon>
        <taxon>Rhodocyclus</taxon>
    </lineage>
</organism>
<dbReference type="CDD" id="cd09086">
    <property type="entry name" value="ExoIII-like_AP-endo"/>
    <property type="match status" value="1"/>
</dbReference>
<comment type="cofactor">
    <cofactor evidence="7">
        <name>Mg(2+)</name>
        <dbReference type="ChEBI" id="CHEBI:18420"/>
    </cofactor>
    <cofactor evidence="7">
        <name>Mn(2+)</name>
        <dbReference type="ChEBI" id="CHEBI:29035"/>
    </cofactor>
    <text evidence="7">Probably binds two magnesium or manganese ions per subunit.</text>
</comment>
<comment type="similarity">
    <text evidence="2">Belongs to the DNA repair enzymes AP/ExoA family.</text>
</comment>
<dbReference type="PANTHER" id="PTHR43250:SF2">
    <property type="entry name" value="EXODEOXYRIBONUCLEASE III"/>
    <property type="match status" value="1"/>
</dbReference>
<feature type="active site" evidence="6">
    <location>
        <position position="104"/>
    </location>
</feature>
<dbReference type="EMBL" id="JACIGE010000001">
    <property type="protein sequence ID" value="MBB4245742.1"/>
    <property type="molecule type" value="Genomic_DNA"/>
</dbReference>
<dbReference type="GO" id="GO:0046872">
    <property type="term" value="F:metal ion binding"/>
    <property type="evidence" value="ECO:0007669"/>
    <property type="project" value="UniProtKB-KW"/>
</dbReference>
<comment type="cofactor">
    <cofactor evidence="1">
        <name>Mn(2+)</name>
        <dbReference type="ChEBI" id="CHEBI:29035"/>
    </cofactor>
</comment>
<feature type="site" description="Important for catalytic activity" evidence="8">
    <location>
        <position position="216"/>
    </location>
</feature>
<evidence type="ECO:0000256" key="1">
    <source>
        <dbReference type="ARBA" id="ARBA00001936"/>
    </source>
</evidence>
<feature type="region of interest" description="Disordered" evidence="9">
    <location>
        <begin position="258"/>
        <end position="277"/>
    </location>
</feature>
<keyword evidence="5 7" id="KW-0460">Magnesium</keyword>
<evidence type="ECO:0000256" key="6">
    <source>
        <dbReference type="PIRSR" id="PIRSR604808-1"/>
    </source>
</evidence>
<dbReference type="GO" id="GO:0004519">
    <property type="term" value="F:endonuclease activity"/>
    <property type="evidence" value="ECO:0007669"/>
    <property type="project" value="InterPro"/>
</dbReference>
<protein>
    <submittedName>
        <fullName evidence="11">Exodeoxyribonuclease-3</fullName>
        <ecNumber evidence="11">3.1.11.2</ecNumber>
    </submittedName>
</protein>
<feature type="binding site" evidence="7">
    <location>
        <position position="245"/>
    </location>
    <ligand>
        <name>Mg(2+)</name>
        <dbReference type="ChEBI" id="CHEBI:18420"/>
        <label>1</label>
    </ligand>
</feature>
<accession>A0A840GAT3</accession>
<evidence type="ECO:0000256" key="5">
    <source>
        <dbReference type="ARBA" id="ARBA00022842"/>
    </source>
</evidence>
<comment type="caution">
    <text evidence="11">The sequence shown here is derived from an EMBL/GenBank/DDBJ whole genome shotgun (WGS) entry which is preliminary data.</text>
</comment>
<feature type="compositionally biased region" description="Polar residues" evidence="9">
    <location>
        <begin position="268"/>
        <end position="277"/>
    </location>
</feature>
<reference evidence="11 12" key="1">
    <citation type="submission" date="2020-08" db="EMBL/GenBank/DDBJ databases">
        <title>Genome sequencing of Purple Non-Sulfur Bacteria from various extreme environments.</title>
        <authorList>
            <person name="Mayer M."/>
        </authorList>
    </citation>
    <scope>NUCLEOTIDE SEQUENCE [LARGE SCALE GENOMIC DNA]</scope>
    <source>
        <strain evidence="11 12">2761</strain>
    </source>
</reference>
<dbReference type="NCBIfam" id="TIGR00195">
    <property type="entry name" value="exoDNase_III"/>
    <property type="match status" value="1"/>
</dbReference>
<evidence type="ECO:0000256" key="2">
    <source>
        <dbReference type="ARBA" id="ARBA00007092"/>
    </source>
</evidence>
<dbReference type="InterPro" id="IPR020847">
    <property type="entry name" value="AP_endonuclease_F1_BS"/>
</dbReference>
<dbReference type="GO" id="GO:0006281">
    <property type="term" value="P:DNA repair"/>
    <property type="evidence" value="ECO:0007669"/>
    <property type="project" value="InterPro"/>
</dbReference>
<feature type="binding site" evidence="7">
    <location>
        <position position="34"/>
    </location>
    <ligand>
        <name>Mg(2+)</name>
        <dbReference type="ChEBI" id="CHEBI:18420"/>
        <label>1</label>
    </ligand>
</feature>
<gene>
    <name evidence="11" type="ORF">GGD90_000091</name>
</gene>
<proteinExistence type="inferred from homology"/>
<dbReference type="PROSITE" id="PS51435">
    <property type="entry name" value="AP_NUCLEASE_F1_4"/>
    <property type="match status" value="1"/>
</dbReference>
<dbReference type="Gene3D" id="3.60.10.10">
    <property type="entry name" value="Endonuclease/exonuclease/phosphatase"/>
    <property type="match status" value="1"/>
</dbReference>
<feature type="domain" description="Endonuclease/exonuclease/phosphatase" evidence="10">
    <location>
        <begin position="5"/>
        <end position="246"/>
    </location>
</feature>
<evidence type="ECO:0000256" key="8">
    <source>
        <dbReference type="PIRSR" id="PIRSR604808-3"/>
    </source>
</evidence>
<feature type="binding site" evidence="7">
    <location>
        <position position="246"/>
    </location>
    <ligand>
        <name>Mg(2+)</name>
        <dbReference type="ChEBI" id="CHEBI:18420"/>
        <label>1</label>
    </ligand>
</feature>
<dbReference type="Pfam" id="PF03372">
    <property type="entry name" value="Exo_endo_phos"/>
    <property type="match status" value="1"/>
</dbReference>
<evidence type="ECO:0000256" key="9">
    <source>
        <dbReference type="SAM" id="MobiDB-lite"/>
    </source>
</evidence>
<dbReference type="EC" id="3.1.11.2" evidence="11"/>
<dbReference type="InterPro" id="IPR005135">
    <property type="entry name" value="Endo/exonuclease/phosphatase"/>
</dbReference>
<dbReference type="Proteomes" id="UP000587070">
    <property type="component" value="Unassembled WGS sequence"/>
</dbReference>
<dbReference type="AlphaFoldDB" id="A0A840GAT3"/>
<feature type="active site" description="Proton acceptor" evidence="6">
    <location>
        <position position="246"/>
    </location>
</feature>
<sequence length="277" mass="30553">MKIAAWNVNSLKVRLPQLLEWLPLAQPDVVCLQETKLEDHNFPRAEIEAAGYHVVFSGQKTYNGVALLSRTPAEDVVCGNPRYEDVQKRLIAATIDGVRVISAYVPNGQSVGSDKYAYKLAWLDGLAGWLGDELQAHPQLAIAGDFNIAPEDRDVHDPAAWAGQVLCSDAERAAFRRLLELGLHDSFRRHEQPEKSWSWWDYRMAAFRRNIGLRIDHVLLSTPLAERCTAAGIDREMRALERPSDHAPVFAEIADAPLGSPPGVAAGSGQTAQTAVQ</sequence>
<feature type="binding site" evidence="7">
    <location>
        <position position="147"/>
    </location>
    <ligand>
        <name>Mg(2+)</name>
        <dbReference type="ChEBI" id="CHEBI:18420"/>
        <label>1</label>
    </ligand>
</feature>
<dbReference type="GO" id="GO:0008311">
    <property type="term" value="F:double-stranded DNA 3'-5' DNA exonuclease activity"/>
    <property type="evidence" value="ECO:0007669"/>
    <property type="project" value="UniProtKB-EC"/>
</dbReference>
<feature type="binding site" evidence="7">
    <location>
        <position position="145"/>
    </location>
    <ligand>
        <name>Mg(2+)</name>
        <dbReference type="ChEBI" id="CHEBI:18420"/>
        <label>1</label>
    </ligand>
</feature>
<feature type="site" description="Transition state stabilizer" evidence="8">
    <location>
        <position position="147"/>
    </location>
</feature>
<keyword evidence="4 11" id="KW-0378">Hydrolase</keyword>
<feature type="site" description="Interaction with DNA substrate" evidence="8">
    <location>
        <position position="246"/>
    </location>
</feature>
<dbReference type="InterPro" id="IPR037493">
    <property type="entry name" value="ExoIII-like"/>
</dbReference>
<dbReference type="PROSITE" id="PS00726">
    <property type="entry name" value="AP_NUCLEASE_F1_1"/>
    <property type="match status" value="1"/>
</dbReference>
<dbReference type="GO" id="GO:0003677">
    <property type="term" value="F:DNA binding"/>
    <property type="evidence" value="ECO:0007669"/>
    <property type="project" value="InterPro"/>
</dbReference>
<feature type="binding site" evidence="7">
    <location>
        <position position="7"/>
    </location>
    <ligand>
        <name>Mg(2+)</name>
        <dbReference type="ChEBI" id="CHEBI:18420"/>
        <label>1</label>
    </ligand>
</feature>
<dbReference type="OrthoDB" id="9803914at2"/>